<dbReference type="STRING" id="633149.Bresu_2036"/>
<dbReference type="KEGG" id="bsb:Bresu_2036"/>
<sequence>MSKSKLEYTRFHFVGQVDYAQHNFARLKPLLYSETGRRWDGVVDRTWFPNEGLVFTVQADLRYAANGSLWIFRVAPNARGEAVDKDVYSAIQSKPAVELIVGMEPLEIEQLRQLVTEEGFVGATAGKAGAAVPELNDRWVVLNELERDEEGRFRPAPSLNLKHLKVLIGTPEELCGIPAPGGQFVLPPIHPASGETRNWLPPTLFLETLAADLKRWIPHGPQRPKAQAAAQALRALAPEMPGVSALRADDAKVAMARATNLAESAETITGAAATILELIVEQEPFRTEIDRRRAAITTELESEALAAVEQLEGAARDRLRVEQASLQEEIEGAKARREALRAEIEELGAEADLLRSARADNVGALEAQVDAVIQRAASEPARLLADWIGVSGFVVGGMSRESEAPIASNVDQRSPEPTIALPAARPISAADLGPLLFAAGPAINPGHPRLLIIDAALRARELPVLIGPFAREFAEAWLAVAGGEMPLSVMTDPTLLSITDLTPRGARGDKAPLQEAFERARSRPDPVVVLLDDLDPASAGFWLPELARSQRQPQRYGFPPNLLFIAVVEADASQMNLTQLRAGELFPLVFDDCEVIDTSPSRPPSPLTLIPEIMNGPATSTSWTARVSALESSLSVTFKADDAKSIAGELSDFLRCCKGRGALAPTDGSLANLLLKSASRLRHGGAGES</sequence>
<dbReference type="AlphaFoldDB" id="D9QIL3"/>
<feature type="coiled-coil region" evidence="1">
    <location>
        <begin position="316"/>
        <end position="357"/>
    </location>
</feature>
<dbReference type="OrthoDB" id="8318863at2"/>
<accession>D9QIL3</accession>
<dbReference type="InParanoid" id="D9QIL3"/>
<evidence type="ECO:0000313" key="3">
    <source>
        <dbReference type="Proteomes" id="UP000002696"/>
    </source>
</evidence>
<dbReference type="RefSeq" id="WP_013269447.1">
    <property type="nucleotide sequence ID" value="NC_014375.1"/>
</dbReference>
<dbReference type="Proteomes" id="UP000002696">
    <property type="component" value="Chromosome"/>
</dbReference>
<gene>
    <name evidence="2" type="ordered locus">Bresu_2036</name>
</gene>
<keyword evidence="1" id="KW-0175">Coiled coil</keyword>
<dbReference type="eggNOG" id="COG2268">
    <property type="taxonomic scope" value="Bacteria"/>
</dbReference>
<organism evidence="2 3">
    <name type="scientific">Brevundimonas subvibrioides (strain ATCC 15264 / DSM 4735 / LMG 14903 / NBRC 16000 / CB 81)</name>
    <name type="common">Caulobacter subvibrioides</name>
    <dbReference type="NCBI Taxonomy" id="633149"/>
    <lineage>
        <taxon>Bacteria</taxon>
        <taxon>Pseudomonadati</taxon>
        <taxon>Pseudomonadota</taxon>
        <taxon>Alphaproteobacteria</taxon>
        <taxon>Caulobacterales</taxon>
        <taxon>Caulobacteraceae</taxon>
        <taxon>Brevundimonas</taxon>
    </lineage>
</organism>
<evidence type="ECO:0000256" key="1">
    <source>
        <dbReference type="SAM" id="Coils"/>
    </source>
</evidence>
<dbReference type="BioCyc" id="BSUB633149:G1GM8-2033-MONOMER"/>
<reference evidence="3" key="1">
    <citation type="journal article" date="2011" name="J. Bacteriol.">
        <title>Genome sequences of eight morphologically diverse alphaproteobacteria.</title>
        <authorList>
            <consortium name="US DOE Joint Genome Institute"/>
            <person name="Brown P.J."/>
            <person name="Kysela D.T."/>
            <person name="Buechlein A."/>
            <person name="Hemmerich C."/>
            <person name="Brun Y.V."/>
        </authorList>
    </citation>
    <scope>NUCLEOTIDE SEQUENCE [LARGE SCALE GENOMIC DNA]</scope>
    <source>
        <strain evidence="3">ATCC 15264 / DSM 4735 / LMG 14903 / NBRC 16000 / CB 81</strain>
    </source>
</reference>
<protein>
    <submittedName>
        <fullName evidence="2">Uncharacterized protein</fullName>
    </submittedName>
</protein>
<evidence type="ECO:0000313" key="2">
    <source>
        <dbReference type="EMBL" id="ADL01346.1"/>
    </source>
</evidence>
<dbReference type="HOGENOM" id="CLU_399387_0_0_5"/>
<dbReference type="EMBL" id="CP002102">
    <property type="protein sequence ID" value="ADL01346.1"/>
    <property type="molecule type" value="Genomic_DNA"/>
</dbReference>
<proteinExistence type="predicted"/>
<keyword evidence="3" id="KW-1185">Reference proteome</keyword>
<name>D9QIL3_BRESC</name>